<evidence type="ECO:0000313" key="10">
    <source>
        <dbReference type="EMBL" id="MXQ54376.1"/>
    </source>
</evidence>
<name>A0A6I4VWZ1_9BACL</name>
<dbReference type="GO" id="GO:0004252">
    <property type="term" value="F:serine-type endopeptidase activity"/>
    <property type="evidence" value="ECO:0007669"/>
    <property type="project" value="UniProtKB-UniRule"/>
</dbReference>
<feature type="active site" description="Charge relay system" evidence="6 7">
    <location>
        <position position="120"/>
    </location>
</feature>
<dbReference type="CDD" id="cd07477">
    <property type="entry name" value="Peptidases_S8_Subtilisin_subset"/>
    <property type="match status" value="1"/>
</dbReference>
<protein>
    <submittedName>
        <fullName evidence="10">S8 family serine peptidase</fullName>
    </submittedName>
</protein>
<keyword evidence="2 7" id="KW-0645">Protease</keyword>
<evidence type="ECO:0000256" key="2">
    <source>
        <dbReference type="ARBA" id="ARBA00022670"/>
    </source>
</evidence>
<evidence type="ECO:0000256" key="3">
    <source>
        <dbReference type="ARBA" id="ARBA00022723"/>
    </source>
</evidence>
<dbReference type="Pfam" id="PF00082">
    <property type="entry name" value="Peptidase_S8"/>
    <property type="match status" value="1"/>
</dbReference>
<dbReference type="GO" id="GO:0006508">
    <property type="term" value="P:proteolysis"/>
    <property type="evidence" value="ECO:0007669"/>
    <property type="project" value="UniProtKB-KW"/>
</dbReference>
<feature type="active site" description="Charge relay system" evidence="6 7">
    <location>
        <position position="153"/>
    </location>
</feature>
<dbReference type="GO" id="GO:0046872">
    <property type="term" value="F:metal ion binding"/>
    <property type="evidence" value="ECO:0007669"/>
    <property type="project" value="UniProtKB-KW"/>
</dbReference>
<dbReference type="PANTHER" id="PTHR43806:SF11">
    <property type="entry name" value="CEREVISIN-RELATED"/>
    <property type="match status" value="1"/>
</dbReference>
<dbReference type="InterPro" id="IPR023827">
    <property type="entry name" value="Peptidase_S8_Asp-AS"/>
</dbReference>
<dbReference type="InterPro" id="IPR036852">
    <property type="entry name" value="Peptidase_S8/S53_dom_sf"/>
</dbReference>
<evidence type="ECO:0000313" key="11">
    <source>
        <dbReference type="Proteomes" id="UP000430692"/>
    </source>
</evidence>
<dbReference type="InterPro" id="IPR050131">
    <property type="entry name" value="Peptidase_S8_subtilisin-like"/>
</dbReference>
<gene>
    <name evidence="10" type="ORF">GSM42_11765</name>
</gene>
<evidence type="ECO:0000256" key="1">
    <source>
        <dbReference type="ARBA" id="ARBA00011073"/>
    </source>
</evidence>
<dbReference type="AlphaFoldDB" id="A0A6I4VWZ1"/>
<dbReference type="RefSeq" id="WP_160801734.1">
    <property type="nucleotide sequence ID" value="NZ_WUUL01000007.1"/>
</dbReference>
<feature type="active site" description="Charge relay system" evidence="6 7">
    <location>
        <position position="307"/>
    </location>
</feature>
<evidence type="ECO:0000256" key="5">
    <source>
        <dbReference type="ARBA" id="ARBA00022825"/>
    </source>
</evidence>
<keyword evidence="5 7" id="KW-0720">Serine protease</keyword>
<dbReference type="Proteomes" id="UP000430692">
    <property type="component" value="Unassembled WGS sequence"/>
</dbReference>
<dbReference type="PRINTS" id="PR00723">
    <property type="entry name" value="SUBTILISIN"/>
</dbReference>
<sequence length="365" mass="40489">MEPDNENPQNIRNRRIFYLKDGTNFARCSKELKNRGIIPIEYLPHLGMVIGESVNHRLWVDNHPYVEHAEPDIRVNITEPSFHGSTYAVKPSFPWGVERIGAPMVWTKVKGQGIRIAVIDTGIDPSHPAIYRNYKGGINVLARSFPPMDYNGHGTHVAGIIAGRSRNAGLIGVAPWASVYAVKAFNKNGSANLSDLLSAINWCIEKKMHIINMSFGMEMVSESLKKAIMIAHRRKIVMVAATGNQGLKNSIDFPARFPETIAVTSVGPNNRLSAFGNRGKGVDIAAPGEKIPSAWLGQTTKEMSGTSMAVPHVSGTIALMLQVNPNLNPEQIRYLLLYTGKKIDREFIRSVNTNRAIRYLVRNRK</sequence>
<proteinExistence type="inferred from homology"/>
<dbReference type="InterPro" id="IPR015500">
    <property type="entry name" value="Peptidase_S8_subtilisin-rel"/>
</dbReference>
<dbReference type="InterPro" id="IPR034202">
    <property type="entry name" value="Subtilisin_Carlsberg-like"/>
</dbReference>
<keyword evidence="3" id="KW-0479">Metal-binding</keyword>
<dbReference type="InterPro" id="IPR023828">
    <property type="entry name" value="Peptidase_S8_Ser-AS"/>
</dbReference>
<dbReference type="EMBL" id="WUUL01000007">
    <property type="protein sequence ID" value="MXQ54376.1"/>
    <property type="molecule type" value="Genomic_DNA"/>
</dbReference>
<dbReference type="PROSITE" id="PS00136">
    <property type="entry name" value="SUBTILASE_ASP"/>
    <property type="match status" value="1"/>
</dbReference>
<comment type="similarity">
    <text evidence="1 7 8">Belongs to the peptidase S8 family.</text>
</comment>
<dbReference type="PROSITE" id="PS00137">
    <property type="entry name" value="SUBTILASE_HIS"/>
    <property type="match status" value="1"/>
</dbReference>
<evidence type="ECO:0000256" key="4">
    <source>
        <dbReference type="ARBA" id="ARBA00022801"/>
    </source>
</evidence>
<dbReference type="SUPFAM" id="SSF52743">
    <property type="entry name" value="Subtilisin-like"/>
    <property type="match status" value="1"/>
</dbReference>
<dbReference type="PANTHER" id="PTHR43806">
    <property type="entry name" value="PEPTIDASE S8"/>
    <property type="match status" value="1"/>
</dbReference>
<dbReference type="PROSITE" id="PS51892">
    <property type="entry name" value="SUBTILASE"/>
    <property type="match status" value="1"/>
</dbReference>
<organism evidence="10 11">
    <name type="scientific">Shimazuella alba</name>
    <dbReference type="NCBI Taxonomy" id="2690964"/>
    <lineage>
        <taxon>Bacteria</taxon>
        <taxon>Bacillati</taxon>
        <taxon>Bacillota</taxon>
        <taxon>Bacilli</taxon>
        <taxon>Bacillales</taxon>
        <taxon>Thermoactinomycetaceae</taxon>
        <taxon>Shimazuella</taxon>
    </lineage>
</organism>
<reference evidence="10 11" key="1">
    <citation type="submission" date="2019-12" db="EMBL/GenBank/DDBJ databases">
        <title>Whole-genome analyses of novel actinobacteria.</title>
        <authorList>
            <person name="Sahin N."/>
            <person name="Saygin H."/>
        </authorList>
    </citation>
    <scope>NUCLEOTIDE SEQUENCE [LARGE SCALE GENOMIC DNA]</scope>
    <source>
        <strain evidence="10 11">KC615</strain>
    </source>
</reference>
<dbReference type="Gene3D" id="3.40.50.200">
    <property type="entry name" value="Peptidase S8/S53 domain"/>
    <property type="match status" value="1"/>
</dbReference>
<evidence type="ECO:0000256" key="7">
    <source>
        <dbReference type="PROSITE-ProRule" id="PRU01240"/>
    </source>
</evidence>
<feature type="domain" description="Peptidase S8/S53" evidence="9">
    <location>
        <begin position="111"/>
        <end position="340"/>
    </location>
</feature>
<evidence type="ECO:0000256" key="6">
    <source>
        <dbReference type="PIRSR" id="PIRSR615500-1"/>
    </source>
</evidence>
<evidence type="ECO:0000256" key="8">
    <source>
        <dbReference type="RuleBase" id="RU003355"/>
    </source>
</evidence>
<accession>A0A6I4VWZ1</accession>
<dbReference type="InterPro" id="IPR000209">
    <property type="entry name" value="Peptidase_S8/S53_dom"/>
</dbReference>
<comment type="caution">
    <text evidence="10">The sequence shown here is derived from an EMBL/GenBank/DDBJ whole genome shotgun (WGS) entry which is preliminary data.</text>
</comment>
<evidence type="ECO:0000259" key="9">
    <source>
        <dbReference type="Pfam" id="PF00082"/>
    </source>
</evidence>
<dbReference type="PROSITE" id="PS00138">
    <property type="entry name" value="SUBTILASE_SER"/>
    <property type="match status" value="1"/>
</dbReference>
<keyword evidence="4 7" id="KW-0378">Hydrolase</keyword>
<dbReference type="InterPro" id="IPR022398">
    <property type="entry name" value="Peptidase_S8_His-AS"/>
</dbReference>
<keyword evidence="11" id="KW-1185">Reference proteome</keyword>